<evidence type="ECO:0000313" key="3">
    <source>
        <dbReference type="Proteomes" id="UP000717696"/>
    </source>
</evidence>
<reference evidence="2" key="1">
    <citation type="journal article" date="2021" name="Nat. Commun.">
        <title>Genetic determinants of endophytism in the Arabidopsis root mycobiome.</title>
        <authorList>
            <person name="Mesny F."/>
            <person name="Miyauchi S."/>
            <person name="Thiergart T."/>
            <person name="Pickel B."/>
            <person name="Atanasova L."/>
            <person name="Karlsson M."/>
            <person name="Huettel B."/>
            <person name="Barry K.W."/>
            <person name="Haridas S."/>
            <person name="Chen C."/>
            <person name="Bauer D."/>
            <person name="Andreopoulos W."/>
            <person name="Pangilinan J."/>
            <person name="LaButti K."/>
            <person name="Riley R."/>
            <person name="Lipzen A."/>
            <person name="Clum A."/>
            <person name="Drula E."/>
            <person name="Henrissat B."/>
            <person name="Kohler A."/>
            <person name="Grigoriev I.V."/>
            <person name="Martin F.M."/>
            <person name="Hacquard S."/>
        </authorList>
    </citation>
    <scope>NUCLEOTIDE SEQUENCE</scope>
    <source>
        <strain evidence="2">MPI-CAGE-AT-0021</strain>
    </source>
</reference>
<proteinExistence type="predicted"/>
<sequence length="171" mass="18598">MPTSPKWPGKKKAPKDLPRAIEDTGELLNSARSHISTTVLTHPSADQVLEVLKTCRIAHFACHGVSDRSDPSNSGLILQTSAGPGEALEQDRLTVQRVSELRLRRAQIAYLSACSTAENKAARLSDEVIHVVSRFQPAGDSECVDVVKRFYSLVLRGNQLAIKNNEVASAL</sequence>
<keyword evidence="3" id="KW-1185">Reference proteome</keyword>
<comment type="caution">
    <text evidence="2">The sequence shown here is derived from an EMBL/GenBank/DDBJ whole genome shotgun (WGS) entry which is preliminary data.</text>
</comment>
<evidence type="ECO:0000259" key="1">
    <source>
        <dbReference type="Pfam" id="PF12770"/>
    </source>
</evidence>
<dbReference type="InterPro" id="IPR024983">
    <property type="entry name" value="CHAT_dom"/>
</dbReference>
<name>A0A9P9DHN3_9HYPO</name>
<organism evidence="2 3">
    <name type="scientific">Dactylonectria estremocensis</name>
    <dbReference type="NCBI Taxonomy" id="1079267"/>
    <lineage>
        <taxon>Eukaryota</taxon>
        <taxon>Fungi</taxon>
        <taxon>Dikarya</taxon>
        <taxon>Ascomycota</taxon>
        <taxon>Pezizomycotina</taxon>
        <taxon>Sordariomycetes</taxon>
        <taxon>Hypocreomycetidae</taxon>
        <taxon>Hypocreales</taxon>
        <taxon>Nectriaceae</taxon>
        <taxon>Dactylonectria</taxon>
    </lineage>
</organism>
<gene>
    <name evidence="2" type="ORF">B0J13DRAFT_589913</name>
</gene>
<dbReference type="AlphaFoldDB" id="A0A9P9DHN3"/>
<protein>
    <submittedName>
        <fullName evidence="2">CHAT domain-containing protein</fullName>
    </submittedName>
</protein>
<feature type="domain" description="CHAT" evidence="1">
    <location>
        <begin position="12"/>
        <end position="139"/>
    </location>
</feature>
<dbReference type="EMBL" id="JAGMUU010000030">
    <property type="protein sequence ID" value="KAH7119364.1"/>
    <property type="molecule type" value="Genomic_DNA"/>
</dbReference>
<accession>A0A9P9DHN3</accession>
<dbReference type="Pfam" id="PF12770">
    <property type="entry name" value="CHAT"/>
    <property type="match status" value="1"/>
</dbReference>
<dbReference type="OrthoDB" id="9991317at2759"/>
<evidence type="ECO:0000313" key="2">
    <source>
        <dbReference type="EMBL" id="KAH7119364.1"/>
    </source>
</evidence>
<dbReference type="Proteomes" id="UP000717696">
    <property type="component" value="Unassembled WGS sequence"/>
</dbReference>